<dbReference type="OMA" id="WWTSNIV"/>
<feature type="transmembrane region" description="Helical" evidence="8">
    <location>
        <begin position="100"/>
        <end position="121"/>
    </location>
</feature>
<evidence type="ECO:0000256" key="5">
    <source>
        <dbReference type="ARBA" id="ARBA00093767"/>
    </source>
</evidence>
<proteinExistence type="inferred from homology"/>
<evidence type="ECO:0000313" key="11">
    <source>
        <dbReference type="Proteomes" id="UP000005226"/>
    </source>
</evidence>
<reference evidence="10 11" key="1">
    <citation type="journal article" date="2011" name="Genome Biol. Evol.">
        <title>Integration of the genetic map and genome assembly of fugu facilitates insights into distinct features of genome evolution in teleosts and mammals.</title>
        <authorList>
            <person name="Kai W."/>
            <person name="Kikuchi K."/>
            <person name="Tohari S."/>
            <person name="Chew A.K."/>
            <person name="Tay A."/>
            <person name="Fujiwara A."/>
            <person name="Hosoya S."/>
            <person name="Suetake H."/>
            <person name="Naruse K."/>
            <person name="Brenner S."/>
            <person name="Suzuki Y."/>
            <person name="Venkatesh B."/>
        </authorList>
    </citation>
    <scope>NUCLEOTIDE SEQUENCE [LARGE SCALE GENOMIC DNA]</scope>
</reference>
<dbReference type="InterPro" id="IPR004853">
    <property type="entry name" value="Sugar_P_trans_dom"/>
</dbReference>
<gene>
    <name evidence="10" type="primary">slc35c1</name>
</gene>
<reference evidence="10" key="3">
    <citation type="submission" date="2025-09" db="UniProtKB">
        <authorList>
            <consortium name="Ensembl"/>
        </authorList>
    </citation>
    <scope>IDENTIFICATION</scope>
</reference>
<sequence>MSESFSQHLEEPTEDGYTRVIKGWTWSATILRIQLKRSSILKMALAGSETTTPDGQGETFIFRSARIAAVVALYWFVSITMVFLNNYLLDNRELDAPLFVTFYQCAVTVGLCRVMQLLSGFCPGIIDFPSVSFDLKTSREVLPLSVVFICMITFNNLCLKHVGVAFYTVGRSLTTVFNVVFSFIILKQTTSLQALMCCGIIIGGFWLGVDQEGLTGSLSWSGVFFGVLASAFVSLNAIFTKKVMPAVDGNIWRLSYYNNINASILFLPLLLIFGDLGRLVHFSLLSDLWFWTMMTLGGVFGFGIGYVTGLQIKYTSPLTHNVSGTAKACVQTIIAVVLNSSSKTLLWWTSNMLILSGSSAYTWVRGQEMKKTPPKQPEDSATEKLLDEEKKSNAAV</sequence>
<feature type="transmembrane region" description="Helical" evidence="8">
    <location>
        <begin position="259"/>
        <end position="276"/>
    </location>
</feature>
<evidence type="ECO:0000256" key="3">
    <source>
        <dbReference type="ARBA" id="ARBA00022989"/>
    </source>
</evidence>
<keyword evidence="3 8" id="KW-1133">Transmembrane helix</keyword>
<comment type="similarity">
    <text evidence="6">Belongs to the TPT transporter family. SLC35E subfamily.</text>
</comment>
<evidence type="ECO:0000256" key="6">
    <source>
        <dbReference type="ARBA" id="ARBA00093775"/>
    </source>
</evidence>
<evidence type="ECO:0000256" key="4">
    <source>
        <dbReference type="ARBA" id="ARBA00023136"/>
    </source>
</evidence>
<evidence type="ECO:0000256" key="8">
    <source>
        <dbReference type="SAM" id="Phobius"/>
    </source>
</evidence>
<dbReference type="GeneTree" id="ENSGT00390000013315"/>
<comment type="subcellular location">
    <subcellularLocation>
        <location evidence="1">Membrane</location>
        <topology evidence="1">Multi-pass membrane protein</topology>
    </subcellularLocation>
</comment>
<evidence type="ECO:0000313" key="10">
    <source>
        <dbReference type="Ensembl" id="ENSTRUP00000078229.1"/>
    </source>
</evidence>
<feature type="transmembrane region" description="Helical" evidence="8">
    <location>
        <begin position="221"/>
        <end position="239"/>
    </location>
</feature>
<dbReference type="SUPFAM" id="SSF103481">
    <property type="entry name" value="Multidrug resistance efflux transporter EmrE"/>
    <property type="match status" value="1"/>
</dbReference>
<name>A0A674NXK0_TAKRU</name>
<dbReference type="AlphaFoldDB" id="A0A674NXK0"/>
<feature type="transmembrane region" description="Helical" evidence="8">
    <location>
        <begin position="288"/>
        <end position="308"/>
    </location>
</feature>
<dbReference type="InterPro" id="IPR050186">
    <property type="entry name" value="TPT_transporter"/>
</dbReference>
<dbReference type="GO" id="GO:0016020">
    <property type="term" value="C:membrane"/>
    <property type="evidence" value="ECO:0007669"/>
    <property type="project" value="UniProtKB-SubCell"/>
</dbReference>
<organism evidence="10 11">
    <name type="scientific">Takifugu rubripes</name>
    <name type="common">Japanese pufferfish</name>
    <name type="synonym">Fugu rubripes</name>
    <dbReference type="NCBI Taxonomy" id="31033"/>
    <lineage>
        <taxon>Eukaryota</taxon>
        <taxon>Metazoa</taxon>
        <taxon>Chordata</taxon>
        <taxon>Craniata</taxon>
        <taxon>Vertebrata</taxon>
        <taxon>Euteleostomi</taxon>
        <taxon>Actinopterygii</taxon>
        <taxon>Neopterygii</taxon>
        <taxon>Teleostei</taxon>
        <taxon>Neoteleostei</taxon>
        <taxon>Acanthomorphata</taxon>
        <taxon>Eupercaria</taxon>
        <taxon>Tetraodontiformes</taxon>
        <taxon>Tetradontoidea</taxon>
        <taxon>Tetraodontidae</taxon>
        <taxon>Takifugu</taxon>
    </lineage>
</organism>
<feature type="region of interest" description="Disordered" evidence="7">
    <location>
        <begin position="368"/>
        <end position="396"/>
    </location>
</feature>
<keyword evidence="4 8" id="KW-0472">Membrane</keyword>
<keyword evidence="11" id="KW-1185">Reference proteome</keyword>
<comment type="function">
    <text evidence="5">Putative transporter.</text>
</comment>
<dbReference type="PANTHER" id="PTHR11132">
    <property type="entry name" value="SOLUTE CARRIER FAMILY 35"/>
    <property type="match status" value="1"/>
</dbReference>
<keyword evidence="2 8" id="KW-0812">Transmembrane</keyword>
<evidence type="ECO:0000256" key="7">
    <source>
        <dbReference type="SAM" id="MobiDB-lite"/>
    </source>
</evidence>
<feature type="transmembrane region" description="Helical" evidence="8">
    <location>
        <begin position="141"/>
        <end position="159"/>
    </location>
</feature>
<dbReference type="Pfam" id="PF03151">
    <property type="entry name" value="TPT"/>
    <property type="match status" value="1"/>
</dbReference>
<feature type="transmembrane region" description="Helical" evidence="8">
    <location>
        <begin position="67"/>
        <end position="88"/>
    </location>
</feature>
<dbReference type="Proteomes" id="UP000005226">
    <property type="component" value="Chromosome 13"/>
</dbReference>
<reference evidence="10" key="2">
    <citation type="submission" date="2025-08" db="UniProtKB">
        <authorList>
            <consortium name="Ensembl"/>
        </authorList>
    </citation>
    <scope>IDENTIFICATION</scope>
</reference>
<evidence type="ECO:0000256" key="2">
    <source>
        <dbReference type="ARBA" id="ARBA00022692"/>
    </source>
</evidence>
<protein>
    <submittedName>
        <fullName evidence="10">Solute carrier family 35 member C1</fullName>
    </submittedName>
</protein>
<dbReference type="InterPro" id="IPR037185">
    <property type="entry name" value="EmrE-like"/>
</dbReference>
<evidence type="ECO:0000259" key="9">
    <source>
        <dbReference type="Pfam" id="PF03151"/>
    </source>
</evidence>
<dbReference type="Ensembl" id="ENSTRUT00000072599.1">
    <property type="protein sequence ID" value="ENSTRUP00000078229.1"/>
    <property type="gene ID" value="ENSTRUG00000022396.2"/>
</dbReference>
<accession>A0A674NXK0</accession>
<evidence type="ECO:0000256" key="1">
    <source>
        <dbReference type="ARBA" id="ARBA00004141"/>
    </source>
</evidence>
<dbReference type="InParanoid" id="A0A674NXK0"/>
<feature type="domain" description="Sugar phosphate transporter" evidence="9">
    <location>
        <begin position="66"/>
        <end position="337"/>
    </location>
</feature>